<keyword evidence="1" id="KW-0233">DNA recombination</keyword>
<dbReference type="EMBL" id="LJAM02000817">
    <property type="protein sequence ID" value="RAP68507.1"/>
    <property type="molecule type" value="Genomic_DNA"/>
</dbReference>
<dbReference type="GO" id="GO:0006310">
    <property type="term" value="P:DNA recombination"/>
    <property type="evidence" value="ECO:0007669"/>
    <property type="project" value="UniProtKB-KW"/>
</dbReference>
<dbReference type="GO" id="GO:0003677">
    <property type="term" value="F:DNA binding"/>
    <property type="evidence" value="ECO:0007669"/>
    <property type="project" value="InterPro"/>
</dbReference>
<dbReference type="SUPFAM" id="SSF56349">
    <property type="entry name" value="DNA breaking-rejoining enzymes"/>
    <property type="match status" value="1"/>
</dbReference>
<dbReference type="Gene3D" id="1.10.443.10">
    <property type="entry name" value="Intergrase catalytic core"/>
    <property type="match status" value="1"/>
</dbReference>
<proteinExistence type="predicted"/>
<organism evidence="2 3">
    <name type="scientific">Candidatus Erwinia dacicola</name>
    <dbReference type="NCBI Taxonomy" id="252393"/>
    <lineage>
        <taxon>Bacteria</taxon>
        <taxon>Pseudomonadati</taxon>
        <taxon>Pseudomonadota</taxon>
        <taxon>Gammaproteobacteria</taxon>
        <taxon>Enterobacterales</taxon>
        <taxon>Erwiniaceae</taxon>
        <taxon>Erwinia</taxon>
    </lineage>
</organism>
<accession>A0A328TCY9</accession>
<gene>
    <name evidence="2" type="ORF">ACZ87_03840</name>
</gene>
<evidence type="ECO:0000313" key="3">
    <source>
        <dbReference type="Proteomes" id="UP000244334"/>
    </source>
</evidence>
<sequence length="42" mass="4575">MRYSRYLAGHASIQQTMAYAHLAPDYLQNAIALNPLKGGLGV</sequence>
<dbReference type="Proteomes" id="UP000244334">
    <property type="component" value="Unassembled WGS sequence"/>
</dbReference>
<protein>
    <submittedName>
        <fullName evidence="2">Phage integrase site-specific recombinase</fullName>
    </submittedName>
</protein>
<comment type="caution">
    <text evidence="2">The sequence shown here is derived from an EMBL/GenBank/DDBJ whole genome shotgun (WGS) entry which is preliminary data.</text>
</comment>
<evidence type="ECO:0000256" key="1">
    <source>
        <dbReference type="ARBA" id="ARBA00023172"/>
    </source>
</evidence>
<dbReference type="InterPro" id="IPR011010">
    <property type="entry name" value="DNA_brk_join_enz"/>
</dbReference>
<evidence type="ECO:0000313" key="2">
    <source>
        <dbReference type="EMBL" id="RAP68507.1"/>
    </source>
</evidence>
<keyword evidence="3" id="KW-1185">Reference proteome</keyword>
<reference evidence="2" key="1">
    <citation type="submission" date="2018-04" db="EMBL/GenBank/DDBJ databases">
        <title>Genomes of the Obligate Erwinia dacicola and Facultative Enterobacter sp. OLF Endosymbionts of the Olive Fruit fly, Bactrocera oleae.</title>
        <authorList>
            <person name="Estes A.M."/>
            <person name="Hearn D.J."/>
            <person name="Agarwal S."/>
            <person name="Pierson E.A."/>
            <person name="Dunning-Hotopp J.C."/>
        </authorList>
    </citation>
    <scope>NUCLEOTIDE SEQUENCE [LARGE SCALE GENOMIC DNA]</scope>
    <source>
        <strain evidence="2">Oroville</strain>
    </source>
</reference>
<name>A0A328TCY9_9GAMM</name>
<dbReference type="AlphaFoldDB" id="A0A328TCY9"/>
<dbReference type="InterPro" id="IPR013762">
    <property type="entry name" value="Integrase-like_cat_sf"/>
</dbReference>
<dbReference type="GO" id="GO:0015074">
    <property type="term" value="P:DNA integration"/>
    <property type="evidence" value="ECO:0007669"/>
    <property type="project" value="InterPro"/>
</dbReference>